<dbReference type="HOGENOM" id="CLU_228752_0_0_5"/>
<accession>Q07SW1</accession>
<dbReference type="KEGG" id="rpe:RPE_1017"/>
<dbReference type="OrthoDB" id="9900002at2"/>
<dbReference type="InterPro" id="IPR027417">
    <property type="entry name" value="P-loop_NTPase"/>
</dbReference>
<evidence type="ECO:0000313" key="1">
    <source>
        <dbReference type="EMBL" id="ABJ04973.1"/>
    </source>
</evidence>
<protein>
    <submittedName>
        <fullName evidence="1">Uncharacterized protein</fullName>
    </submittedName>
</protein>
<proteinExistence type="predicted"/>
<dbReference type="SUPFAM" id="SSF52540">
    <property type="entry name" value="P-loop containing nucleoside triphosphate hydrolases"/>
    <property type="match status" value="1"/>
</dbReference>
<organism evidence="1">
    <name type="scientific">Rhodopseudomonas palustris (strain BisA53)</name>
    <dbReference type="NCBI Taxonomy" id="316055"/>
    <lineage>
        <taxon>Bacteria</taxon>
        <taxon>Pseudomonadati</taxon>
        <taxon>Pseudomonadota</taxon>
        <taxon>Alphaproteobacteria</taxon>
        <taxon>Hyphomicrobiales</taxon>
        <taxon>Nitrobacteraceae</taxon>
        <taxon>Rhodopseudomonas</taxon>
    </lineage>
</organism>
<dbReference type="EMBL" id="CP000463">
    <property type="protein sequence ID" value="ABJ04973.1"/>
    <property type="molecule type" value="Genomic_DNA"/>
</dbReference>
<reference evidence="1" key="1">
    <citation type="submission" date="2006-09" db="EMBL/GenBank/DDBJ databases">
        <title>Complete sequence of Rhodopseudomonas palustris BisA53.</title>
        <authorList>
            <consortium name="US DOE Joint Genome Institute"/>
            <person name="Copeland A."/>
            <person name="Lucas S."/>
            <person name="Lapidus A."/>
            <person name="Barry K."/>
            <person name="Detter J.C."/>
            <person name="Glavina del Rio T."/>
            <person name="Hammon N."/>
            <person name="Israni S."/>
            <person name="Dalin E."/>
            <person name="Tice H."/>
            <person name="Pitluck S."/>
            <person name="Chain P."/>
            <person name="Malfatti S."/>
            <person name="Shin M."/>
            <person name="Vergez L."/>
            <person name="Schmutz J."/>
            <person name="Larimer F."/>
            <person name="Land M."/>
            <person name="Hauser L."/>
            <person name="Pelletier D.A."/>
            <person name="Kyrpides N."/>
            <person name="Kim E."/>
            <person name="Harwood C.S."/>
            <person name="Oda Y."/>
            <person name="Richardson P."/>
        </authorList>
    </citation>
    <scope>NUCLEOTIDE SEQUENCE [LARGE SCALE GENOMIC DNA]</scope>
    <source>
        <strain evidence="1">BisA53</strain>
    </source>
</reference>
<name>Q07SW1_RHOP5</name>
<sequence>MPRKQFSSALYVDRPDITTSIERLIEDCTADQAAGVLLTGAGGVGKTWIFNHLEATINDRISEFDKTIRLYQRDEGGFIFGTLSLDRTERDSWNWLIQLRESIRINRGFQPEWGEGDFPRFDTLSVLYAEHIGMPGFEHPSGSPMRSVGSHWAGSIDTIQSISTGIKVIPFLQTLRARWQKHVIHRDQQKFPSEFEGREVWTRDDYLERLPIFLAHDLNALCSTFPKNKLVLLIDSHDRLLSARSEEESRQLESALKRFVSHLTSGVICIFSQYFIRWFVDGSSCGEEAPAITTTESEDALDAFFSTFQADDALQNETVTGVSTSRNIRHIRVGEFSEDTARIFLKSRGFTAPEDAEFCDVIVRTTRLPFEIEEKAEELRDFDRNHEGWQRQLSARLSQPFDIFFNELMNAKPPFEADLLRVLWNIDVFTVEIVEEYCKLIGIPAPRHCAERTLEHGMIEAVPDGSLQWFRVIPHYVRHLQMNWLSKREHKLTPKFAVQRNALAILRDFVWGDGRQAANLDGLAIAFGTDELTAFGNALAKLAESVQLVRQRDLQSRQMHELDGSRFLAARLDLLLRCVKSSKRNEKPSTLIGGWSTSLAKDILYDAVDDLASVASDLSGRETLNKLNDLDNILLPLALTEDNRGSRPFLGAGIRVVEAYIGVIRRWSAFSNAELARSKLTAWISMLGERGDETGFFFKRNDSWSANYWRLRLICFYYMYYPHLQPGTRRRHAHHFGASRSHFLMAIEEWRQLLSSDISNPVILERHHRVASLRFRLYEARNKYVNQRTAAEEALSSATSEARQLATEYPDDPEVMSLLASIYLEREGRRLTSKELFEMCRDLRSAFERGGRRLEILHVLEKASVNYARALLRERSEKGNQQSDDSHRHAMNVLRDIHELLRREIDKRISPTLELSKLFLKNLRKSSQEGFQPDDTDSVARSLSHAFAQLETLPASILEGFAYEAVLLAARNESLGTTILEAVSTVASPAIARLSEVVEGTQPTVANLEIAAAWLNFVALLTSALRSMPAERKIAENQAALAALEQLFARDVIVASRYKSTRHQLFSRTITLLLGQIEDGSEDWNGVITLFRHGTTFLGRYPASILKRLILLALSKWSSEQFSLSLLTELEQEAFNRLPLDLRWFGALAVKRNQIDTKLSQDERDRRDLAVAELATLPEPGSSSDANEDQEVAARIAAASALCFCKMADQHTQVDKVRRILAEALVSSDPILRTDDHIRQRLRTAYARAVWDALHSIVDTNRGLPFSNYGSPPVDALTKFAAGENDRIFEDLLAVLFELPEPRDLAPKDLLIMRANAITGLVADNGPLAEAGPLFVGSFGTHQLALPSNLLSFRDHQLLVPAIEIADEETEAVRESDADQREVVAARFHSRSEAISGPQYALQEPVLRLVAVIDTQAPCSLVTERGREFLLQALGLVFPGVLDYLNPRTRFVLGGSNSWAVAVVSDQTKSALLYRDGWFTRALERFLGLRRLTIACCSQSSGAQAVEDELREFVNSGFANLRLIEFDGSTALYTAPANDLTNDRRLKTFRSAFAKCFPGLRLKIVDRTNWWKPSSGEIGIVPDRPFDRIQADLVDNAALLQEEQLFAIEDIQRRTDTNSLRIRLVDDGDRVAYLRSPLTEASGITFVVGQRLLCSLKHGRRGDFEVTSVRIYEPGDDELDDLIVVQIDRGNFKAKLAVSDDSYGDVFTGNLWLARYAGYRNLSTGTVIRAEVRRADDRDRIVYIRPTSRHDPLLQRFDLQVDHYVQARGGGYVLTRRGAPDDSVYLPGSLVAKAGYRSLYQGDTVTADVFNLSGRRVVSRLISCNRKMVRNVRGYLNGRRSRPNGGDVWSFEVIDDSRRSLLGIKRPLLISEAEHDLEESVNVLPRGAFVVADLQDDSRGGWRMAANVALDLVDDGAWQLGRVRIVWQAGGKSLAFLKLLNGEEAFVPPHFLPDLGEGAFNGAWFEARICRCYLDNREKLSACDLRRPRNPCETRGRVTSMKGTTAEVFVKTEEGLILPVGFSTFQRAGLATVGIERLPVRCFVREVAGTLSIIDLRFDQSRGWHDQLCFLLPYSPDDESRLLCRVDGNGRLTVREEPFFSEVAYAAPGTMFAVAAFRDRRGDWRAVTLKRETARIPWRYGFVIQKSLKVITIHIFGGDSISLDRYLVERRDGRDPEIGAIVRFTDQPEPLGMFEYQDTAAPWPFEGLVSWYDKMKDFGKIALVDDEAIDIRFSVSKLASSIPEWKKALPVTISLSQVVKKISNRTGEFVLRGNIENVFPINIRELPWRRMVIREVFSGSSALFDVEGADGTAGLAYGPPHIAMLHEDDAPLAKGIPFIGQTVRGLKGTATVVNIAWLPPDGDSPAIYNTAVCERADYRGRVAKFRLLFSGEVVVASPKLFSTLEADLPPIAKDDILFLELGSLDRQVVADAVLERLGRVLDAPFVDDSIVEAGDASIKISSAVDLAVSL</sequence>
<gene>
    <name evidence="1" type="ordered locus">RPE_1017</name>
</gene>